<keyword evidence="21" id="KW-1185">Reference proteome</keyword>
<dbReference type="Proteomes" id="UP000198287">
    <property type="component" value="Unassembled WGS sequence"/>
</dbReference>
<evidence type="ECO:0000256" key="17">
    <source>
        <dbReference type="SAM" id="MobiDB-lite"/>
    </source>
</evidence>
<keyword evidence="6" id="KW-0109">Calcium transport</keyword>
<feature type="transmembrane region" description="Helical" evidence="18">
    <location>
        <begin position="462"/>
        <end position="480"/>
    </location>
</feature>
<keyword evidence="10" id="KW-0769">Symport</keyword>
<dbReference type="Pfam" id="PF01699">
    <property type="entry name" value="Na_Ca_ex"/>
    <property type="match status" value="2"/>
</dbReference>
<evidence type="ECO:0000256" key="8">
    <source>
        <dbReference type="ARBA" id="ARBA00022729"/>
    </source>
</evidence>
<evidence type="ECO:0000256" key="12">
    <source>
        <dbReference type="ARBA" id="ARBA00022989"/>
    </source>
</evidence>
<dbReference type="InterPro" id="IPR004481">
    <property type="entry name" value="K/Na/Ca-exchanger"/>
</dbReference>
<feature type="region of interest" description="Disordered" evidence="17">
    <location>
        <begin position="41"/>
        <end position="67"/>
    </location>
</feature>
<sequence>MERFDGIFLNDGSFHPINNIPHFQFQHIYWHVQNMDRSNFTTRSSTLQPDPTTQTSPTSPSEDCTPPSIDDFPSDLFTQSERRHGWIAVHFVVSVYVFYALALVCDEYFVPSIECICTGMHLPSDVAGASFMAIATSSPELFTNVIGTFITKGDIGVGTIVGSAVFNILAIAGICGMAAQTALPLEWYPLTRDCFFYSISVILLIVALTNRKVFWYEALVLVVVYVIYIFVMYKNTALKKKAEELVDKVSKGCCGKTSDPYDTEVLIKKKKSRGSSRRTSFVAELTASTERTPLIGGDEEGARSRHLSFSQSYERLAKAGRGDDISAEALDELLIAKALQEQEEEEKDEWAVFSIPKGASLWIIFLWAVTWPARFFLRITVPDCREGNWRSWYMATFLMCIVWIASLSYLISWMMTIIGHTLGIPDSVMGLTFLAAGTSIPEAVSSVIVARQGLGTMSISNSIGSNTFDILVCLGLPWLIKGSLIASDPVQNYIQINSGGLEYSAMILMVSLILLYGTLAVNKFYLDKKVGFAALAMYAAFLVFASLLEMNVFVTVNLPTCEIFEE</sequence>
<dbReference type="NCBIfam" id="TIGR00367">
    <property type="entry name" value="calcium/sodium antiporter"/>
    <property type="match status" value="1"/>
</dbReference>
<dbReference type="OMA" id="CTRFRTH"/>
<feature type="transmembrane region" description="Helical" evidence="18">
    <location>
        <begin position="427"/>
        <end position="450"/>
    </location>
</feature>
<comment type="similarity">
    <text evidence="2">Belongs to the Ca(2+):cation antiporter (CaCA) (TC 2.A.19) family. SLC24A subfamily.</text>
</comment>
<organism evidence="20 21">
    <name type="scientific">Folsomia candida</name>
    <name type="common">Springtail</name>
    <dbReference type="NCBI Taxonomy" id="158441"/>
    <lineage>
        <taxon>Eukaryota</taxon>
        <taxon>Metazoa</taxon>
        <taxon>Ecdysozoa</taxon>
        <taxon>Arthropoda</taxon>
        <taxon>Hexapoda</taxon>
        <taxon>Collembola</taxon>
        <taxon>Entomobryomorpha</taxon>
        <taxon>Isotomoidea</taxon>
        <taxon>Isotomidae</taxon>
        <taxon>Proisotominae</taxon>
        <taxon>Folsomia</taxon>
    </lineage>
</organism>
<dbReference type="InterPro" id="IPR004837">
    <property type="entry name" value="NaCa_Exmemb"/>
</dbReference>
<feature type="transmembrane region" description="Helical" evidence="18">
    <location>
        <begin position="155"/>
        <end position="178"/>
    </location>
</feature>
<keyword evidence="8" id="KW-0732">Signal</keyword>
<feature type="transmembrane region" description="Helical" evidence="18">
    <location>
        <begin position="530"/>
        <end position="548"/>
    </location>
</feature>
<keyword evidence="11" id="KW-0630">Potassium</keyword>
<dbReference type="GO" id="GO:0005886">
    <property type="term" value="C:plasma membrane"/>
    <property type="evidence" value="ECO:0007669"/>
    <property type="project" value="TreeGrafter"/>
</dbReference>
<evidence type="ECO:0000256" key="11">
    <source>
        <dbReference type="ARBA" id="ARBA00022958"/>
    </source>
</evidence>
<keyword evidence="12 18" id="KW-1133">Transmembrane helix</keyword>
<dbReference type="GO" id="GO:0006874">
    <property type="term" value="P:intracellular calcium ion homeostasis"/>
    <property type="evidence" value="ECO:0007669"/>
    <property type="project" value="TreeGrafter"/>
</dbReference>
<evidence type="ECO:0000256" key="3">
    <source>
        <dbReference type="ARBA" id="ARBA00022448"/>
    </source>
</evidence>
<evidence type="ECO:0000313" key="21">
    <source>
        <dbReference type="Proteomes" id="UP000198287"/>
    </source>
</evidence>
<dbReference type="InterPro" id="IPR044880">
    <property type="entry name" value="NCX_ion-bd_dom_sf"/>
</dbReference>
<protein>
    <submittedName>
        <fullName evidence="20">Sodium/potassium/calcium exchanger 3</fullName>
    </submittedName>
</protein>
<keyword evidence="3" id="KW-0813">Transport</keyword>
<keyword evidence="4" id="KW-0050">Antiport</keyword>
<keyword evidence="14" id="KW-0406">Ion transport</keyword>
<evidence type="ECO:0000256" key="14">
    <source>
        <dbReference type="ARBA" id="ARBA00023065"/>
    </source>
</evidence>
<comment type="subcellular location">
    <subcellularLocation>
        <location evidence="1">Membrane</location>
        <topology evidence="1">Multi-pass membrane protein</topology>
    </subcellularLocation>
</comment>
<evidence type="ECO:0000256" key="10">
    <source>
        <dbReference type="ARBA" id="ARBA00022847"/>
    </source>
</evidence>
<keyword evidence="13" id="KW-0915">Sodium</keyword>
<dbReference type="GO" id="GO:0008273">
    <property type="term" value="F:calcium, potassium:sodium antiporter activity"/>
    <property type="evidence" value="ECO:0007669"/>
    <property type="project" value="TreeGrafter"/>
</dbReference>
<feature type="domain" description="Sodium/calcium exchanger membrane region" evidence="19">
    <location>
        <begin position="92"/>
        <end position="233"/>
    </location>
</feature>
<feature type="domain" description="Sodium/calcium exchanger membrane region" evidence="19">
    <location>
        <begin position="393"/>
        <end position="545"/>
    </location>
</feature>
<evidence type="ECO:0000256" key="18">
    <source>
        <dbReference type="SAM" id="Phobius"/>
    </source>
</evidence>
<evidence type="ECO:0000256" key="16">
    <source>
        <dbReference type="ARBA" id="ARBA00023201"/>
    </source>
</evidence>
<evidence type="ECO:0000256" key="1">
    <source>
        <dbReference type="ARBA" id="ARBA00004141"/>
    </source>
</evidence>
<dbReference type="Gene3D" id="1.20.1420.30">
    <property type="entry name" value="NCX, central ion-binding region"/>
    <property type="match status" value="2"/>
</dbReference>
<evidence type="ECO:0000259" key="19">
    <source>
        <dbReference type="Pfam" id="PF01699"/>
    </source>
</evidence>
<dbReference type="OrthoDB" id="2127281at2759"/>
<dbReference type="EMBL" id="LNIX01000003">
    <property type="protein sequence ID" value="OXA58755.1"/>
    <property type="molecule type" value="Genomic_DNA"/>
</dbReference>
<keyword evidence="16" id="KW-0739">Sodium transport</keyword>
<feature type="transmembrane region" description="Helical" evidence="18">
    <location>
        <begin position="500"/>
        <end position="518"/>
    </location>
</feature>
<gene>
    <name evidence="20" type="ORF">Fcan01_06750</name>
</gene>
<keyword evidence="15 18" id="KW-0472">Membrane</keyword>
<dbReference type="PANTHER" id="PTHR10846:SF73">
    <property type="entry name" value="SODIUM_CALCIUM EXCHANGER MEMBRANE REGION DOMAIN-CONTAINING PROTEIN"/>
    <property type="match status" value="1"/>
</dbReference>
<dbReference type="AlphaFoldDB" id="A0A226EM38"/>
<dbReference type="FunFam" id="1.20.1420.30:FF:000009">
    <property type="entry name" value="sodium/potassium/calcium exchanger 5 isoform X2"/>
    <property type="match status" value="1"/>
</dbReference>
<dbReference type="GO" id="GO:0005262">
    <property type="term" value="F:calcium channel activity"/>
    <property type="evidence" value="ECO:0007669"/>
    <property type="project" value="TreeGrafter"/>
</dbReference>
<keyword evidence="9" id="KW-0106">Calcium</keyword>
<feature type="transmembrane region" description="Helical" evidence="18">
    <location>
        <begin position="392"/>
        <end position="415"/>
    </location>
</feature>
<evidence type="ECO:0000256" key="13">
    <source>
        <dbReference type="ARBA" id="ARBA00023053"/>
    </source>
</evidence>
<evidence type="ECO:0000256" key="15">
    <source>
        <dbReference type="ARBA" id="ARBA00023136"/>
    </source>
</evidence>
<feature type="transmembrane region" description="Helical" evidence="18">
    <location>
        <begin position="86"/>
        <end position="104"/>
    </location>
</feature>
<keyword evidence="5" id="KW-0633">Potassium transport</keyword>
<evidence type="ECO:0000256" key="6">
    <source>
        <dbReference type="ARBA" id="ARBA00022568"/>
    </source>
</evidence>
<accession>A0A226EM38</accession>
<evidence type="ECO:0000313" key="20">
    <source>
        <dbReference type="EMBL" id="OXA58755.1"/>
    </source>
</evidence>
<evidence type="ECO:0000256" key="7">
    <source>
        <dbReference type="ARBA" id="ARBA00022692"/>
    </source>
</evidence>
<name>A0A226EM38_FOLCA</name>
<dbReference type="GO" id="GO:0015293">
    <property type="term" value="F:symporter activity"/>
    <property type="evidence" value="ECO:0007669"/>
    <property type="project" value="UniProtKB-KW"/>
</dbReference>
<keyword evidence="7 18" id="KW-0812">Transmembrane</keyword>
<proteinExistence type="inferred from homology"/>
<feature type="transmembrane region" description="Helical" evidence="18">
    <location>
        <begin position="214"/>
        <end position="233"/>
    </location>
</feature>
<evidence type="ECO:0000256" key="9">
    <source>
        <dbReference type="ARBA" id="ARBA00022837"/>
    </source>
</evidence>
<feature type="transmembrane region" description="Helical" evidence="18">
    <location>
        <begin position="190"/>
        <end position="208"/>
    </location>
</feature>
<feature type="compositionally biased region" description="Low complexity" evidence="17">
    <location>
        <begin position="44"/>
        <end position="61"/>
    </location>
</feature>
<evidence type="ECO:0000256" key="5">
    <source>
        <dbReference type="ARBA" id="ARBA00022538"/>
    </source>
</evidence>
<evidence type="ECO:0000256" key="2">
    <source>
        <dbReference type="ARBA" id="ARBA00005364"/>
    </source>
</evidence>
<comment type="caution">
    <text evidence="20">The sequence shown here is derived from an EMBL/GenBank/DDBJ whole genome shotgun (WGS) entry which is preliminary data.</text>
</comment>
<dbReference type="PANTHER" id="PTHR10846">
    <property type="entry name" value="SODIUM/POTASSIUM/CALCIUM EXCHANGER"/>
    <property type="match status" value="1"/>
</dbReference>
<reference evidence="20 21" key="1">
    <citation type="submission" date="2015-12" db="EMBL/GenBank/DDBJ databases">
        <title>The genome of Folsomia candida.</title>
        <authorList>
            <person name="Faddeeva A."/>
            <person name="Derks M.F."/>
            <person name="Anvar Y."/>
            <person name="Smit S."/>
            <person name="Van Straalen N."/>
            <person name="Roelofs D."/>
        </authorList>
    </citation>
    <scope>NUCLEOTIDE SEQUENCE [LARGE SCALE GENOMIC DNA]</scope>
    <source>
        <strain evidence="20 21">VU population</strain>
        <tissue evidence="20">Whole body</tissue>
    </source>
</reference>
<evidence type="ECO:0000256" key="4">
    <source>
        <dbReference type="ARBA" id="ARBA00022449"/>
    </source>
</evidence>